<comment type="caution">
    <text evidence="1">The sequence shown here is derived from an EMBL/GenBank/DDBJ whole genome shotgun (WGS) entry which is preliminary data.</text>
</comment>
<evidence type="ECO:0008006" key="3">
    <source>
        <dbReference type="Google" id="ProtNLM"/>
    </source>
</evidence>
<reference evidence="1" key="1">
    <citation type="submission" date="2021-02" db="EMBL/GenBank/DDBJ databases">
        <authorList>
            <person name="Nowell W R."/>
        </authorList>
    </citation>
    <scope>NUCLEOTIDE SEQUENCE</scope>
</reference>
<protein>
    <recommendedName>
        <fullName evidence="3">HEAT repeat domain-containing protein</fullName>
    </recommendedName>
</protein>
<name>A0A820JTF9_9BILA</name>
<feature type="non-terminal residue" evidence="1">
    <location>
        <position position="49"/>
    </location>
</feature>
<dbReference type="InterPro" id="IPR011989">
    <property type="entry name" value="ARM-like"/>
</dbReference>
<dbReference type="EMBL" id="CAJOBD010043935">
    <property type="protein sequence ID" value="CAF4329219.1"/>
    <property type="molecule type" value="Genomic_DNA"/>
</dbReference>
<dbReference type="Gene3D" id="1.25.10.10">
    <property type="entry name" value="Leucine-rich Repeat Variant"/>
    <property type="match status" value="1"/>
</dbReference>
<proteinExistence type="predicted"/>
<organism evidence="1 2">
    <name type="scientific">Rotaria sordida</name>
    <dbReference type="NCBI Taxonomy" id="392033"/>
    <lineage>
        <taxon>Eukaryota</taxon>
        <taxon>Metazoa</taxon>
        <taxon>Spiralia</taxon>
        <taxon>Gnathifera</taxon>
        <taxon>Rotifera</taxon>
        <taxon>Eurotatoria</taxon>
        <taxon>Bdelloidea</taxon>
        <taxon>Philodinida</taxon>
        <taxon>Philodinidae</taxon>
        <taxon>Rotaria</taxon>
    </lineage>
</organism>
<evidence type="ECO:0000313" key="2">
    <source>
        <dbReference type="Proteomes" id="UP000663836"/>
    </source>
</evidence>
<gene>
    <name evidence="1" type="ORF">JBS370_LOCUS41258</name>
</gene>
<accession>A0A820JTF9</accession>
<dbReference type="AlphaFoldDB" id="A0A820JTF9"/>
<dbReference type="Proteomes" id="UP000663836">
    <property type="component" value="Unassembled WGS sequence"/>
</dbReference>
<sequence length="49" mass="5286">MGERAATTEVIDGLISALRDWHPSVSQRACEAIGMMGENAATNEVINRL</sequence>
<dbReference type="InterPro" id="IPR016024">
    <property type="entry name" value="ARM-type_fold"/>
</dbReference>
<evidence type="ECO:0000313" key="1">
    <source>
        <dbReference type="EMBL" id="CAF4329219.1"/>
    </source>
</evidence>
<dbReference type="SUPFAM" id="SSF48371">
    <property type="entry name" value="ARM repeat"/>
    <property type="match status" value="1"/>
</dbReference>